<dbReference type="RefSeq" id="WP_036906642.1">
    <property type="nucleotide sequence ID" value="NZ_CP138967.1"/>
</dbReference>
<gene>
    <name evidence="1" type="ORF">EV03_1544</name>
</gene>
<dbReference type="EMBL" id="JNAX01000014">
    <property type="protein sequence ID" value="KGG20080.1"/>
    <property type="molecule type" value="Genomic_DNA"/>
</dbReference>
<organism evidence="1 2">
    <name type="scientific">Prochlorococcus marinus str. PAC1</name>
    <dbReference type="NCBI Taxonomy" id="59924"/>
    <lineage>
        <taxon>Bacteria</taxon>
        <taxon>Bacillati</taxon>
        <taxon>Cyanobacteriota</taxon>
        <taxon>Cyanophyceae</taxon>
        <taxon>Synechococcales</taxon>
        <taxon>Prochlorococcaceae</taxon>
        <taxon>Prochlorococcus</taxon>
    </lineage>
</organism>
<dbReference type="AlphaFoldDB" id="A0A0A2C5E0"/>
<sequence>MKTSKNIIEKTKKETENNINQGDCVYLKNQDELFQVLGIDNAYEKCWVRKWPLNPNGSPVFEISIKQVSPNQ</sequence>
<proteinExistence type="predicted"/>
<reference evidence="2" key="1">
    <citation type="journal article" date="2014" name="Sci. Data">
        <title>Genomes of diverse isolates of the marine cyanobacterium Prochlorococcus.</title>
        <authorList>
            <person name="Biller S."/>
            <person name="Berube P."/>
            <person name="Thompson J."/>
            <person name="Kelly L."/>
            <person name="Roggensack S."/>
            <person name="Awad L."/>
            <person name="Roache-Johnson K."/>
            <person name="Ding H."/>
            <person name="Giovannoni S.J."/>
            <person name="Moore L.R."/>
            <person name="Chisholm S.W."/>
        </authorList>
    </citation>
    <scope>NUCLEOTIDE SEQUENCE [LARGE SCALE GENOMIC DNA]</scope>
    <source>
        <strain evidence="2">PAC1</strain>
    </source>
</reference>
<name>A0A0A2C5E0_PROMR</name>
<evidence type="ECO:0000313" key="2">
    <source>
        <dbReference type="Proteomes" id="UP000030392"/>
    </source>
</evidence>
<comment type="caution">
    <text evidence="1">The sequence shown here is derived from an EMBL/GenBank/DDBJ whole genome shotgun (WGS) entry which is preliminary data.</text>
</comment>
<dbReference type="Proteomes" id="UP000030392">
    <property type="component" value="Unassembled WGS sequence"/>
</dbReference>
<protein>
    <submittedName>
        <fullName evidence="1">Uncharacterized protein</fullName>
    </submittedName>
</protein>
<evidence type="ECO:0000313" key="1">
    <source>
        <dbReference type="EMBL" id="KGG20080.1"/>
    </source>
</evidence>
<accession>A0A0A2C5E0</accession>